<name>A0ABW0ZSB2_9ACTN</name>
<dbReference type="CDD" id="cd00093">
    <property type="entry name" value="HTH_XRE"/>
    <property type="match status" value="1"/>
</dbReference>
<evidence type="ECO:0000313" key="3">
    <source>
        <dbReference type="Proteomes" id="UP001596074"/>
    </source>
</evidence>
<dbReference type="Proteomes" id="UP001596074">
    <property type="component" value="Unassembled WGS sequence"/>
</dbReference>
<organism evidence="2 3">
    <name type="scientific">Actinomadura rugatobispora</name>
    <dbReference type="NCBI Taxonomy" id="1994"/>
    <lineage>
        <taxon>Bacteria</taxon>
        <taxon>Bacillati</taxon>
        <taxon>Actinomycetota</taxon>
        <taxon>Actinomycetes</taxon>
        <taxon>Streptosporangiales</taxon>
        <taxon>Thermomonosporaceae</taxon>
        <taxon>Actinomadura</taxon>
    </lineage>
</organism>
<comment type="caution">
    <text evidence="2">The sequence shown here is derived from an EMBL/GenBank/DDBJ whole genome shotgun (WGS) entry which is preliminary data.</text>
</comment>
<evidence type="ECO:0000259" key="1">
    <source>
        <dbReference type="PROSITE" id="PS50943"/>
    </source>
</evidence>
<gene>
    <name evidence="2" type="ORF">ACFPZN_03940</name>
</gene>
<dbReference type="InterPro" id="IPR001387">
    <property type="entry name" value="Cro/C1-type_HTH"/>
</dbReference>
<dbReference type="Gene3D" id="1.10.260.40">
    <property type="entry name" value="lambda repressor-like DNA-binding domains"/>
    <property type="match status" value="1"/>
</dbReference>
<dbReference type="EMBL" id="JBHSON010000004">
    <property type="protein sequence ID" value="MFC5744759.1"/>
    <property type="molecule type" value="Genomic_DNA"/>
</dbReference>
<sequence>MGTPAYPEAALIGRARRARRLTIVEAADEAGISHQRWSQIEGGKGNRAPAETIAHMARAVGITAERLYKYQPGDRRLHEAAEVLEEIELQAAAGTEAFDSKVQEVIGRLSGEDRAVVEELLREYSETQRQNRTILEKLVMFIGRRHGGRGHGEGRDDQSAAG</sequence>
<dbReference type="Pfam" id="PF13560">
    <property type="entry name" value="HTH_31"/>
    <property type="match status" value="1"/>
</dbReference>
<proteinExistence type="predicted"/>
<protein>
    <submittedName>
        <fullName evidence="2">Helix-turn-helix domain-containing protein</fullName>
    </submittedName>
</protein>
<dbReference type="PROSITE" id="PS50943">
    <property type="entry name" value="HTH_CROC1"/>
    <property type="match status" value="1"/>
</dbReference>
<dbReference type="SMART" id="SM00530">
    <property type="entry name" value="HTH_XRE"/>
    <property type="match status" value="1"/>
</dbReference>
<reference evidence="3" key="1">
    <citation type="journal article" date="2019" name="Int. J. Syst. Evol. Microbiol.">
        <title>The Global Catalogue of Microorganisms (GCM) 10K type strain sequencing project: providing services to taxonomists for standard genome sequencing and annotation.</title>
        <authorList>
            <consortium name="The Broad Institute Genomics Platform"/>
            <consortium name="The Broad Institute Genome Sequencing Center for Infectious Disease"/>
            <person name="Wu L."/>
            <person name="Ma J."/>
        </authorList>
    </citation>
    <scope>NUCLEOTIDE SEQUENCE [LARGE SCALE GENOMIC DNA]</scope>
    <source>
        <strain evidence="3">KCTC 42087</strain>
    </source>
</reference>
<dbReference type="RefSeq" id="WP_378280206.1">
    <property type="nucleotide sequence ID" value="NZ_JBHSON010000004.1"/>
</dbReference>
<dbReference type="SUPFAM" id="SSF47413">
    <property type="entry name" value="lambda repressor-like DNA-binding domains"/>
    <property type="match status" value="1"/>
</dbReference>
<keyword evidence="3" id="KW-1185">Reference proteome</keyword>
<accession>A0ABW0ZSB2</accession>
<dbReference type="InterPro" id="IPR010982">
    <property type="entry name" value="Lambda_DNA-bd_dom_sf"/>
</dbReference>
<feature type="domain" description="HTH cro/C1-type" evidence="1">
    <location>
        <begin position="12"/>
        <end position="67"/>
    </location>
</feature>
<evidence type="ECO:0000313" key="2">
    <source>
        <dbReference type="EMBL" id="MFC5744759.1"/>
    </source>
</evidence>